<protein>
    <submittedName>
        <fullName evidence="7">ATP-binding cassette domain-containing protein</fullName>
    </submittedName>
</protein>
<evidence type="ECO:0000256" key="4">
    <source>
        <dbReference type="ARBA" id="ARBA00022840"/>
    </source>
</evidence>
<gene>
    <name evidence="7" type="ORF">ACJDUH_02285</name>
</gene>
<dbReference type="Pfam" id="PF00005">
    <property type="entry name" value="ABC_tran"/>
    <property type="match status" value="1"/>
</dbReference>
<dbReference type="InterPro" id="IPR017871">
    <property type="entry name" value="ABC_transporter-like_CS"/>
</dbReference>
<proteinExistence type="inferred from homology"/>
<dbReference type="InterPro" id="IPR050763">
    <property type="entry name" value="ABC_transporter_ATP-binding"/>
</dbReference>
<dbReference type="PANTHER" id="PTHR42711">
    <property type="entry name" value="ABC TRANSPORTER ATP-BINDING PROTEIN"/>
    <property type="match status" value="1"/>
</dbReference>
<dbReference type="InterPro" id="IPR003593">
    <property type="entry name" value="AAA+_ATPase"/>
</dbReference>
<evidence type="ECO:0000256" key="5">
    <source>
        <dbReference type="ARBA" id="ARBA00049985"/>
    </source>
</evidence>
<accession>A0ABW8TMI9</accession>
<evidence type="ECO:0000256" key="3">
    <source>
        <dbReference type="ARBA" id="ARBA00022741"/>
    </source>
</evidence>
<dbReference type="GO" id="GO:0005524">
    <property type="term" value="F:ATP binding"/>
    <property type="evidence" value="ECO:0007669"/>
    <property type="project" value="UniProtKB-KW"/>
</dbReference>
<dbReference type="PROSITE" id="PS00211">
    <property type="entry name" value="ABC_TRANSPORTER_1"/>
    <property type="match status" value="1"/>
</dbReference>
<comment type="caution">
    <text evidence="7">The sequence shown here is derived from an EMBL/GenBank/DDBJ whole genome shotgun (WGS) entry which is preliminary data.</text>
</comment>
<evidence type="ECO:0000313" key="8">
    <source>
        <dbReference type="Proteomes" id="UP001623661"/>
    </source>
</evidence>
<keyword evidence="3" id="KW-0547">Nucleotide-binding</keyword>
<dbReference type="PROSITE" id="PS50893">
    <property type="entry name" value="ABC_TRANSPORTER_2"/>
    <property type="match status" value="1"/>
</dbReference>
<organism evidence="7 8">
    <name type="scientific">Candidatus Clostridium radicumherbarum</name>
    <dbReference type="NCBI Taxonomy" id="3381662"/>
    <lineage>
        <taxon>Bacteria</taxon>
        <taxon>Bacillati</taxon>
        <taxon>Bacillota</taxon>
        <taxon>Clostridia</taxon>
        <taxon>Eubacteriales</taxon>
        <taxon>Clostridiaceae</taxon>
        <taxon>Clostridium</taxon>
    </lineage>
</organism>
<keyword evidence="4 7" id="KW-0067">ATP-binding</keyword>
<dbReference type="SMART" id="SM00382">
    <property type="entry name" value="AAA"/>
    <property type="match status" value="1"/>
</dbReference>
<evidence type="ECO:0000259" key="6">
    <source>
        <dbReference type="PROSITE" id="PS50893"/>
    </source>
</evidence>
<feature type="domain" description="ABC transporter" evidence="6">
    <location>
        <begin position="8"/>
        <end position="236"/>
    </location>
</feature>
<dbReference type="EMBL" id="JBJHZY010000001">
    <property type="protein sequence ID" value="MFL0266916.1"/>
    <property type="molecule type" value="Genomic_DNA"/>
</dbReference>
<evidence type="ECO:0000313" key="7">
    <source>
        <dbReference type="EMBL" id="MFL0266916.1"/>
    </source>
</evidence>
<comment type="similarity">
    <text evidence="5">Belongs to the ABC transporter superfamily. Drug exporter-1 (DrugE1) (TC 3.A.1.105) family.</text>
</comment>
<dbReference type="Proteomes" id="UP001623661">
    <property type="component" value="Unassembled WGS sequence"/>
</dbReference>
<dbReference type="Gene3D" id="3.40.50.300">
    <property type="entry name" value="P-loop containing nucleotide triphosphate hydrolases"/>
    <property type="match status" value="1"/>
</dbReference>
<dbReference type="NCBIfam" id="TIGR01188">
    <property type="entry name" value="drrA"/>
    <property type="match status" value="1"/>
</dbReference>
<dbReference type="RefSeq" id="WP_406763532.1">
    <property type="nucleotide sequence ID" value="NZ_JBJHZY010000001.1"/>
</dbReference>
<dbReference type="InterPro" id="IPR027417">
    <property type="entry name" value="P-loop_NTPase"/>
</dbReference>
<dbReference type="SUPFAM" id="SSF52540">
    <property type="entry name" value="P-loop containing nucleoside triphosphate hydrolases"/>
    <property type="match status" value="1"/>
</dbReference>
<dbReference type="InterPro" id="IPR003439">
    <property type="entry name" value="ABC_transporter-like_ATP-bd"/>
</dbReference>
<dbReference type="InterPro" id="IPR005894">
    <property type="entry name" value="DrrA"/>
</dbReference>
<sequence length="317" mass="34864">MIQTETAISVSGLEKSYGNLKVLDKINFTVKKGSIFALLGSNGSGKTTTIKILSTLLTADKGSVQVCGFDAAMKPRKVRGAISLTGQFAAVDDVLTGRENLRMIGKLRHLPNVNKRVDELLERFQLLDAADRRANTYSGGMRRRLDLAMSLMGNPPILFLDEPTTGLDPQSRLSMWKIIKDLVRTGITVFLTTQYLDEADELADKIAILDKGKIVAEGTAAELKKLLPHGYVEIKFNENKDVELALKLLYSYKPSLNEEEHSVYIATDGSIKEITSILSSIEAAGLNAVSFSQKEPTLENVFLTIIGENRERSESIV</sequence>
<reference evidence="7 8" key="1">
    <citation type="submission" date="2024-11" db="EMBL/GenBank/DDBJ databases">
        <authorList>
            <person name="Heng Y.C."/>
            <person name="Lim A.C.H."/>
            <person name="Lee J.K.Y."/>
            <person name="Kittelmann S."/>
        </authorList>
    </citation>
    <scope>NUCLEOTIDE SEQUENCE [LARGE SCALE GENOMIC DNA]</scope>
    <source>
        <strain evidence="7 8">WILCCON 0202</strain>
    </source>
</reference>
<dbReference type="PANTHER" id="PTHR42711:SF5">
    <property type="entry name" value="ABC TRANSPORTER ATP-BINDING PROTEIN NATA"/>
    <property type="match status" value="1"/>
</dbReference>
<evidence type="ECO:0000256" key="1">
    <source>
        <dbReference type="ARBA" id="ARBA00004413"/>
    </source>
</evidence>
<keyword evidence="8" id="KW-1185">Reference proteome</keyword>
<evidence type="ECO:0000256" key="2">
    <source>
        <dbReference type="ARBA" id="ARBA00022448"/>
    </source>
</evidence>
<comment type="subcellular location">
    <subcellularLocation>
        <location evidence="1">Cell membrane</location>
        <topology evidence="1">Peripheral membrane protein</topology>
        <orientation evidence="1">Cytoplasmic side</orientation>
    </subcellularLocation>
</comment>
<keyword evidence="2" id="KW-0813">Transport</keyword>
<name>A0ABW8TMI9_9CLOT</name>